<dbReference type="GO" id="GO:0008017">
    <property type="term" value="F:microtubule binding"/>
    <property type="evidence" value="ECO:0007669"/>
    <property type="project" value="InterPro"/>
</dbReference>
<reference evidence="9 10" key="1">
    <citation type="submission" date="2020-08" db="EMBL/GenBank/DDBJ databases">
        <title>Plant Genome Project.</title>
        <authorList>
            <person name="Zhang R.-G."/>
        </authorList>
    </citation>
    <scope>NUCLEOTIDE SEQUENCE [LARGE SCALE GENOMIC DNA]</scope>
    <source>
        <tissue evidence="9">Rhizome</tissue>
    </source>
</reference>
<dbReference type="Pfam" id="PF07058">
    <property type="entry name" value="MAP70"/>
    <property type="match status" value="1"/>
</dbReference>
<gene>
    <name evidence="9" type="ORF">ZIOFF_055260</name>
</gene>
<keyword evidence="10" id="KW-1185">Reference proteome</keyword>
<evidence type="ECO:0000313" key="9">
    <source>
        <dbReference type="EMBL" id="KAG6486681.1"/>
    </source>
</evidence>
<keyword evidence="5 7" id="KW-0175">Coiled coil</keyword>
<dbReference type="EMBL" id="JACMSC010000015">
    <property type="protein sequence ID" value="KAG6486681.1"/>
    <property type="molecule type" value="Genomic_DNA"/>
</dbReference>
<evidence type="ECO:0000256" key="5">
    <source>
        <dbReference type="ARBA" id="ARBA00023054"/>
    </source>
</evidence>
<evidence type="ECO:0000313" key="10">
    <source>
        <dbReference type="Proteomes" id="UP000734854"/>
    </source>
</evidence>
<feature type="coiled-coil region" evidence="7">
    <location>
        <begin position="192"/>
        <end position="330"/>
    </location>
</feature>
<dbReference type="PANTHER" id="PTHR31246:SF32">
    <property type="entry name" value="MICROTUBULE-ASSOCIATED PROTEIN 70-1"/>
    <property type="match status" value="1"/>
</dbReference>
<organism evidence="9 10">
    <name type="scientific">Zingiber officinale</name>
    <name type="common">Ginger</name>
    <name type="synonym">Amomum zingiber</name>
    <dbReference type="NCBI Taxonomy" id="94328"/>
    <lineage>
        <taxon>Eukaryota</taxon>
        <taxon>Viridiplantae</taxon>
        <taxon>Streptophyta</taxon>
        <taxon>Embryophyta</taxon>
        <taxon>Tracheophyta</taxon>
        <taxon>Spermatophyta</taxon>
        <taxon>Magnoliopsida</taxon>
        <taxon>Liliopsida</taxon>
        <taxon>Zingiberales</taxon>
        <taxon>Zingiberaceae</taxon>
        <taxon>Zingiber</taxon>
    </lineage>
</organism>
<evidence type="ECO:0000256" key="4">
    <source>
        <dbReference type="ARBA" id="ARBA00022701"/>
    </source>
</evidence>
<keyword evidence="6" id="KW-0206">Cytoskeleton</keyword>
<dbReference type="PANTHER" id="PTHR31246">
    <property type="entry name" value="MICROTUBULE-ASSOCIATED PROTEIN 70-2"/>
    <property type="match status" value="1"/>
</dbReference>
<accession>A0A8J5KND3</accession>
<dbReference type="AlphaFoldDB" id="A0A8J5KND3"/>
<dbReference type="GO" id="GO:0005874">
    <property type="term" value="C:microtubule"/>
    <property type="evidence" value="ECO:0007669"/>
    <property type="project" value="UniProtKB-KW"/>
</dbReference>
<dbReference type="Proteomes" id="UP000734854">
    <property type="component" value="Unassembled WGS sequence"/>
</dbReference>
<comment type="similarity">
    <text evidence="2">Belongs to the MAP70 family.</text>
</comment>
<proteinExistence type="inferred from homology"/>
<evidence type="ECO:0000256" key="7">
    <source>
        <dbReference type="SAM" id="Coils"/>
    </source>
</evidence>
<dbReference type="InterPro" id="IPR009768">
    <property type="entry name" value="MAP70"/>
</dbReference>
<comment type="caution">
    <text evidence="9">The sequence shown here is derived from an EMBL/GenBank/DDBJ whole genome shotgun (WGS) entry which is preliminary data.</text>
</comment>
<name>A0A8J5KND3_ZINOF</name>
<evidence type="ECO:0000256" key="1">
    <source>
        <dbReference type="ARBA" id="ARBA00004245"/>
    </source>
</evidence>
<comment type="subcellular location">
    <subcellularLocation>
        <location evidence="1">Cytoplasm</location>
        <location evidence="1">Cytoskeleton</location>
    </subcellularLocation>
</comment>
<protein>
    <submittedName>
        <fullName evidence="9">Uncharacterized protein</fullName>
    </submittedName>
</protein>
<keyword evidence="4" id="KW-0493">Microtubule</keyword>
<dbReference type="GO" id="GO:0007010">
    <property type="term" value="P:cytoskeleton organization"/>
    <property type="evidence" value="ECO:0007669"/>
    <property type="project" value="InterPro"/>
</dbReference>
<evidence type="ECO:0000256" key="2">
    <source>
        <dbReference type="ARBA" id="ARBA00008825"/>
    </source>
</evidence>
<feature type="coiled-coil region" evidence="7">
    <location>
        <begin position="72"/>
        <end position="131"/>
    </location>
</feature>
<keyword evidence="3" id="KW-0963">Cytoplasm</keyword>
<evidence type="ECO:0000256" key="3">
    <source>
        <dbReference type="ARBA" id="ARBA00022490"/>
    </source>
</evidence>
<evidence type="ECO:0000256" key="8">
    <source>
        <dbReference type="SAM" id="MobiDB-lite"/>
    </source>
</evidence>
<sequence>MGENGGKEESKSAAFGLLEEDAVDYYFSSSSSSSQAGLGLPPAKKKQPKRTSFDDEDFLNLLHGSDPFKIELNRLQNLVKDKDRELSEAYSEIKGLRLVERAKDKALAEVSEELNKMVEKLQLSEAALESKMKKSIQLFIVISNFDPQNLEIKRVTEEKKEALAAQFAAEATLRRVHAAQKDEALPSLEDILFPLEAEIKLLKQEIANLQDDNRVLERLTKTKEAALLEAEREVQIAKVKAALVDDLQNKNQELMKQNEINQEEYKILDRMHRQKVAEVEKLAQTVHDLEEALLSGAAAANAVRDYQRQVNELKGEKKTLERTLSRAMVAENRAAVVMANEWKDTNDKVIPVKQWLEERRVLTVTNKLWHCAAA</sequence>
<evidence type="ECO:0000256" key="6">
    <source>
        <dbReference type="ARBA" id="ARBA00023212"/>
    </source>
</evidence>
<feature type="region of interest" description="Disordered" evidence="8">
    <location>
        <begin position="29"/>
        <end position="52"/>
    </location>
</feature>